<dbReference type="SUPFAM" id="SSF82199">
    <property type="entry name" value="SET domain"/>
    <property type="match status" value="1"/>
</dbReference>
<reference evidence="2 3" key="1">
    <citation type="submission" date="2017-08" db="EMBL/GenBank/DDBJ databases">
        <title>Infants hospitalized years apart are colonized by the same room-sourced microbial strains.</title>
        <authorList>
            <person name="Brooks B."/>
            <person name="Olm M.R."/>
            <person name="Firek B.A."/>
            <person name="Baker R."/>
            <person name="Thomas B.C."/>
            <person name="Morowitz M.J."/>
            <person name="Banfield J.F."/>
        </authorList>
    </citation>
    <scope>NUCLEOTIDE SEQUENCE [LARGE SCALE GENOMIC DNA]</scope>
    <source>
        <strain evidence="2">S2_018_000_R2_104</strain>
    </source>
</reference>
<evidence type="ECO:0000259" key="1">
    <source>
        <dbReference type="PROSITE" id="PS50280"/>
    </source>
</evidence>
<accession>A0A2W5BTD5</accession>
<dbReference type="SMART" id="SM00317">
    <property type="entry name" value="SET"/>
    <property type="match status" value="1"/>
</dbReference>
<evidence type="ECO:0000313" key="3">
    <source>
        <dbReference type="Proteomes" id="UP000249557"/>
    </source>
</evidence>
<gene>
    <name evidence="2" type="ORF">DI626_06545</name>
</gene>
<dbReference type="AlphaFoldDB" id="A0A2W5BTD5"/>
<organism evidence="2 3">
    <name type="scientific">Micavibrio aeruginosavorus</name>
    <dbReference type="NCBI Taxonomy" id="349221"/>
    <lineage>
        <taxon>Bacteria</taxon>
        <taxon>Pseudomonadati</taxon>
        <taxon>Bdellovibrionota</taxon>
        <taxon>Bdellovibrionia</taxon>
        <taxon>Bdellovibrionales</taxon>
        <taxon>Pseudobdellovibrionaceae</taxon>
        <taxon>Micavibrio</taxon>
    </lineage>
</organism>
<dbReference type="Gene3D" id="2.170.270.10">
    <property type="entry name" value="SET domain"/>
    <property type="match status" value="1"/>
</dbReference>
<dbReference type="Proteomes" id="UP000249557">
    <property type="component" value="Unassembled WGS sequence"/>
</dbReference>
<sequence length="152" mass="17315">MAGNAAKKIMKWQASNAANNRPETIAGAHIAWGKIDDEKGRGVFALRDFKKGEVVEISPVVPVSKESINQNGEAPDGYLLDWDGNYENEEFCMPLGYIMMYNHSAEPNIGLEQDFDEYTMTVSALRDIKRGEELCWNYNCKIWWEDDEEEEA</sequence>
<evidence type="ECO:0000313" key="2">
    <source>
        <dbReference type="EMBL" id="PZO86461.1"/>
    </source>
</evidence>
<comment type="caution">
    <text evidence="2">The sequence shown here is derived from an EMBL/GenBank/DDBJ whole genome shotgun (WGS) entry which is preliminary data.</text>
</comment>
<dbReference type="InterPro" id="IPR001214">
    <property type="entry name" value="SET_dom"/>
</dbReference>
<name>A0A2W5BTD5_9BACT</name>
<dbReference type="PROSITE" id="PS50280">
    <property type="entry name" value="SET"/>
    <property type="match status" value="1"/>
</dbReference>
<dbReference type="EMBL" id="QFNK01000117">
    <property type="protein sequence ID" value="PZO86461.1"/>
    <property type="molecule type" value="Genomic_DNA"/>
</dbReference>
<feature type="domain" description="SET" evidence="1">
    <location>
        <begin position="28"/>
        <end position="139"/>
    </location>
</feature>
<dbReference type="Pfam" id="PF00856">
    <property type="entry name" value="SET"/>
    <property type="match status" value="1"/>
</dbReference>
<protein>
    <recommendedName>
        <fullName evidence="1">SET domain-containing protein</fullName>
    </recommendedName>
</protein>
<dbReference type="InterPro" id="IPR046341">
    <property type="entry name" value="SET_dom_sf"/>
</dbReference>
<proteinExistence type="predicted"/>